<protein>
    <submittedName>
        <fullName evidence="10">Acyl-CoA dehydrogenase</fullName>
    </submittedName>
</protein>
<dbReference type="Gene3D" id="1.20.140.10">
    <property type="entry name" value="Butyryl-CoA Dehydrogenase, subunit A, domain 3"/>
    <property type="match status" value="1"/>
</dbReference>
<comment type="cofactor">
    <cofactor evidence="1 6">
        <name>FAD</name>
        <dbReference type="ChEBI" id="CHEBI:57692"/>
    </cofactor>
</comment>
<dbReference type="SUPFAM" id="SSF56645">
    <property type="entry name" value="Acyl-CoA dehydrogenase NM domain-like"/>
    <property type="match status" value="1"/>
</dbReference>
<dbReference type="PIRSF" id="PIRSF016578">
    <property type="entry name" value="HsaA"/>
    <property type="match status" value="1"/>
</dbReference>
<dbReference type="Proteomes" id="UP000649604">
    <property type="component" value="Unassembled WGS sequence"/>
</dbReference>
<evidence type="ECO:0000256" key="2">
    <source>
        <dbReference type="ARBA" id="ARBA00009347"/>
    </source>
</evidence>
<comment type="similarity">
    <text evidence="2 6">Belongs to the acyl-CoA dehydrogenase family.</text>
</comment>
<evidence type="ECO:0000256" key="4">
    <source>
        <dbReference type="ARBA" id="ARBA00022827"/>
    </source>
</evidence>
<dbReference type="InterPro" id="IPR013786">
    <property type="entry name" value="AcylCoA_DH/ox_N"/>
</dbReference>
<dbReference type="InterPro" id="IPR009100">
    <property type="entry name" value="AcylCoA_DH/oxidase_NM_dom_sf"/>
</dbReference>
<evidence type="ECO:0000259" key="9">
    <source>
        <dbReference type="Pfam" id="PF02771"/>
    </source>
</evidence>
<evidence type="ECO:0000259" key="8">
    <source>
        <dbReference type="Pfam" id="PF02770"/>
    </source>
</evidence>
<evidence type="ECO:0000256" key="3">
    <source>
        <dbReference type="ARBA" id="ARBA00022630"/>
    </source>
</evidence>
<reference evidence="10" key="1">
    <citation type="submission" date="2019-11" db="EMBL/GenBank/DDBJ databases">
        <title>Microbial mats filling the niche in hypersaline microbial mats.</title>
        <authorList>
            <person name="Wong H.L."/>
            <person name="Macleod F.I."/>
            <person name="White R.A. III"/>
            <person name="Burns B.P."/>
        </authorList>
    </citation>
    <scope>NUCLEOTIDE SEQUENCE</scope>
    <source>
        <strain evidence="10">Rbin_158</strain>
    </source>
</reference>
<dbReference type="AlphaFoldDB" id="A0A9D5JVK6"/>
<dbReference type="InterPro" id="IPR009075">
    <property type="entry name" value="AcylCo_DH/oxidase_C"/>
</dbReference>
<dbReference type="Gene3D" id="2.40.110.10">
    <property type="entry name" value="Butyryl-CoA Dehydrogenase, subunit A, domain 2"/>
    <property type="match status" value="1"/>
</dbReference>
<keyword evidence="4 6" id="KW-0274">FAD</keyword>
<evidence type="ECO:0000259" key="7">
    <source>
        <dbReference type="Pfam" id="PF00441"/>
    </source>
</evidence>
<accession>A0A9D5JVK6</accession>
<feature type="domain" description="Acyl-CoA dehydrogenase/oxidase N-terminal" evidence="9">
    <location>
        <begin position="5"/>
        <end position="113"/>
    </location>
</feature>
<evidence type="ECO:0000313" key="10">
    <source>
        <dbReference type="EMBL" id="MBD3324948.1"/>
    </source>
</evidence>
<dbReference type="GO" id="GO:0003995">
    <property type="term" value="F:acyl-CoA dehydrogenase activity"/>
    <property type="evidence" value="ECO:0007669"/>
    <property type="project" value="TreeGrafter"/>
</dbReference>
<dbReference type="InterPro" id="IPR036250">
    <property type="entry name" value="AcylCo_DH-like_C"/>
</dbReference>
<feature type="domain" description="Acyl-CoA oxidase/dehydrogenase middle" evidence="8">
    <location>
        <begin position="117"/>
        <end position="207"/>
    </location>
</feature>
<dbReference type="Pfam" id="PF00441">
    <property type="entry name" value="Acyl-CoA_dh_1"/>
    <property type="match status" value="1"/>
</dbReference>
<evidence type="ECO:0000256" key="5">
    <source>
        <dbReference type="ARBA" id="ARBA00023002"/>
    </source>
</evidence>
<dbReference type="Pfam" id="PF02770">
    <property type="entry name" value="Acyl-CoA_dh_M"/>
    <property type="match status" value="1"/>
</dbReference>
<evidence type="ECO:0000313" key="11">
    <source>
        <dbReference type="Proteomes" id="UP000649604"/>
    </source>
</evidence>
<dbReference type="InterPro" id="IPR046373">
    <property type="entry name" value="Acyl-CoA_Oxase/DH_mid-dom_sf"/>
</dbReference>
<dbReference type="PANTHER" id="PTHR43884:SF12">
    <property type="entry name" value="ISOVALERYL-COA DEHYDROGENASE, MITOCHONDRIAL-RELATED"/>
    <property type="match status" value="1"/>
</dbReference>
<dbReference type="FunFam" id="1.20.140.10:FF:000004">
    <property type="entry name" value="Acyl-CoA dehydrogenase FadE25"/>
    <property type="match status" value="1"/>
</dbReference>
<name>A0A9D5JVK6_9BACT</name>
<dbReference type="InterPro" id="IPR006091">
    <property type="entry name" value="Acyl-CoA_Oxase/DH_mid-dom"/>
</dbReference>
<dbReference type="PANTHER" id="PTHR43884">
    <property type="entry name" value="ACYL-COA DEHYDROGENASE"/>
    <property type="match status" value="1"/>
</dbReference>
<dbReference type="SUPFAM" id="SSF47203">
    <property type="entry name" value="Acyl-CoA dehydrogenase C-terminal domain-like"/>
    <property type="match status" value="1"/>
</dbReference>
<evidence type="ECO:0000256" key="1">
    <source>
        <dbReference type="ARBA" id="ARBA00001974"/>
    </source>
</evidence>
<dbReference type="Pfam" id="PF02771">
    <property type="entry name" value="Acyl-CoA_dh_N"/>
    <property type="match status" value="1"/>
</dbReference>
<dbReference type="GO" id="GO:0050660">
    <property type="term" value="F:flavin adenine dinucleotide binding"/>
    <property type="evidence" value="ECO:0007669"/>
    <property type="project" value="InterPro"/>
</dbReference>
<keyword evidence="3 6" id="KW-0285">Flavoprotein</keyword>
<dbReference type="InterPro" id="IPR037069">
    <property type="entry name" value="AcylCoA_DH/ox_N_sf"/>
</dbReference>
<organism evidence="10 11">
    <name type="scientific">candidate division KSB3 bacterium</name>
    <dbReference type="NCBI Taxonomy" id="2044937"/>
    <lineage>
        <taxon>Bacteria</taxon>
        <taxon>candidate division KSB3</taxon>
    </lineage>
</organism>
<dbReference type="EMBL" id="WJJP01000323">
    <property type="protein sequence ID" value="MBD3324948.1"/>
    <property type="molecule type" value="Genomic_DNA"/>
</dbReference>
<gene>
    <name evidence="10" type="ORF">GF339_10210</name>
</gene>
<dbReference type="Gene3D" id="1.10.540.10">
    <property type="entry name" value="Acyl-CoA dehydrogenase/oxidase, N-terminal domain"/>
    <property type="match status" value="1"/>
</dbReference>
<keyword evidence="5 6" id="KW-0560">Oxidoreductase</keyword>
<feature type="domain" description="Acyl-CoA dehydrogenase/oxidase C-terminal" evidence="7">
    <location>
        <begin position="219"/>
        <end position="367"/>
    </location>
</feature>
<comment type="caution">
    <text evidence="10">The sequence shown here is derived from an EMBL/GenBank/DDBJ whole genome shotgun (WGS) entry which is preliminary data.</text>
</comment>
<dbReference type="FunFam" id="1.10.540.10:FF:000002">
    <property type="entry name" value="Acyl-CoA dehydrogenase FadE19"/>
    <property type="match status" value="1"/>
</dbReference>
<sequence length="378" mass="41361">MSPRQQILDEARQFVEEHIRPFAADFEANEALPRTLIEQMAANGYLAASFPEEYGGLALDPVSYGLLTEEIGKGCSSARGLLTVHTSLVGETLLRWGTEEQKTTWLPRMARGEKLGAFALTEPEVGTDAKSVQTSYRREGETFFLNGKKKWISFGDIADVFIVIASNGGEVSAFLVERQFPGVSTAPIKGLLAGRAAHIAEIDLTDVAVPAENVVGKVGSGFTYVVTTALDHGRYSIAWAGIAIAQAALEAMVTYSRTRSQFGQKIYNFQLIKGIIGDAVTKVHAARTLCLKAGEMRKNGHEDAIIETTIAKYFSSKIAMQVATDAVQVHGGNGCSNQYPVERLFREAKVLEIIEGTSQIQQEIISRYGLRKYYRGKR</sequence>
<evidence type="ECO:0000256" key="6">
    <source>
        <dbReference type="RuleBase" id="RU362125"/>
    </source>
</evidence>
<proteinExistence type="inferred from homology"/>